<keyword evidence="2" id="KW-0812">Transmembrane</keyword>
<evidence type="ECO:0000256" key="1">
    <source>
        <dbReference type="ARBA" id="ARBA00022801"/>
    </source>
</evidence>
<feature type="transmembrane region" description="Helical" evidence="2">
    <location>
        <begin position="316"/>
        <end position="338"/>
    </location>
</feature>
<evidence type="ECO:0000256" key="2">
    <source>
        <dbReference type="SAM" id="Phobius"/>
    </source>
</evidence>
<reference evidence="4" key="1">
    <citation type="journal article" date="2019" name="Int. J. Syst. Evol. Microbiol.">
        <title>The Global Catalogue of Microorganisms (GCM) 10K type strain sequencing project: providing services to taxonomists for standard genome sequencing and annotation.</title>
        <authorList>
            <consortium name="The Broad Institute Genomics Platform"/>
            <consortium name="The Broad Institute Genome Sequencing Center for Infectious Disease"/>
            <person name="Wu L."/>
            <person name="Ma J."/>
        </authorList>
    </citation>
    <scope>NUCLEOTIDE SEQUENCE [LARGE SCALE GENOMIC DNA]</scope>
    <source>
        <strain evidence="4">CGMCC 1.15772</strain>
    </source>
</reference>
<keyword evidence="2" id="KW-1133">Transmembrane helix</keyword>
<dbReference type="InterPro" id="IPR005754">
    <property type="entry name" value="Sortase"/>
</dbReference>
<accession>A0ABW2HCL3</accession>
<dbReference type="RefSeq" id="WP_262873746.1">
    <property type="nucleotide sequence ID" value="NZ_BAABKW010000002.1"/>
</dbReference>
<name>A0ABW2HCL3_9MICO</name>
<keyword evidence="2" id="KW-0472">Membrane</keyword>
<evidence type="ECO:0000313" key="4">
    <source>
        <dbReference type="Proteomes" id="UP001596507"/>
    </source>
</evidence>
<dbReference type="NCBIfam" id="TIGR01076">
    <property type="entry name" value="sortase_fam"/>
    <property type="match status" value="1"/>
</dbReference>
<organism evidence="3 4">
    <name type="scientific">Microbacterium fluvii</name>
    <dbReference type="NCBI Taxonomy" id="415215"/>
    <lineage>
        <taxon>Bacteria</taxon>
        <taxon>Bacillati</taxon>
        <taxon>Actinomycetota</taxon>
        <taxon>Actinomycetes</taxon>
        <taxon>Micrococcales</taxon>
        <taxon>Microbacteriaceae</taxon>
        <taxon>Microbacterium</taxon>
    </lineage>
</organism>
<dbReference type="Proteomes" id="UP001596507">
    <property type="component" value="Unassembled WGS sequence"/>
</dbReference>
<comment type="caution">
    <text evidence="3">The sequence shown here is derived from an EMBL/GenBank/DDBJ whole genome shotgun (WGS) entry which is preliminary data.</text>
</comment>
<keyword evidence="4" id="KW-1185">Reference proteome</keyword>
<keyword evidence="1" id="KW-0378">Hydrolase</keyword>
<protein>
    <submittedName>
        <fullName evidence="3">Sortase</fullName>
    </submittedName>
</protein>
<dbReference type="EMBL" id="JBHTBE010000001">
    <property type="protein sequence ID" value="MFC7268875.1"/>
    <property type="molecule type" value="Genomic_DNA"/>
</dbReference>
<evidence type="ECO:0000313" key="3">
    <source>
        <dbReference type="EMBL" id="MFC7268875.1"/>
    </source>
</evidence>
<dbReference type="SUPFAM" id="SSF63817">
    <property type="entry name" value="Sortase"/>
    <property type="match status" value="1"/>
</dbReference>
<dbReference type="InterPro" id="IPR023365">
    <property type="entry name" value="Sortase_dom-sf"/>
</dbReference>
<feature type="transmembrane region" description="Helical" evidence="2">
    <location>
        <begin position="66"/>
        <end position="86"/>
    </location>
</feature>
<dbReference type="Gene3D" id="2.40.260.10">
    <property type="entry name" value="Sortase"/>
    <property type="match status" value="1"/>
</dbReference>
<sequence length="342" mass="35038">MIGTTSVRGAGRDSRSALRRAAATVLRPVHAVSARAAAAADRAAAAGTHSEPALQRAVGRPSDRSLFRLSGGVLTMVGVIMLGFVVQAAGVSALSHTRTQATLYDQYRHSLADATAPVGQVDAEGALYPLGTPMAILSIPSIGVKEVVVEGTTSAALLAGPGHRRDSVLPGQSGTSVIMGRQGAYGGPFSRLHELAVGDAISATTGQGTSTYRVVGIRDTATSPAAVDGAGRLTLVTAGGDPWLPEGILRIDAELISTPYATPQRALLVGSLTAAEEAMAPDPSAGLPLLLSLEFAVVAVWACAVGRRRWGRWHVWVAAAPVLLVAGALVATQTVILLPNLF</sequence>
<gene>
    <name evidence="3" type="ORF">ACFQRL_07900</name>
</gene>
<proteinExistence type="predicted"/>
<dbReference type="Pfam" id="PF04203">
    <property type="entry name" value="Sortase"/>
    <property type="match status" value="1"/>
</dbReference>